<dbReference type="SMART" id="SM00965">
    <property type="entry name" value="STN"/>
    <property type="match status" value="1"/>
</dbReference>
<feature type="signal peptide" evidence="5">
    <location>
        <begin position="1"/>
        <end position="32"/>
    </location>
</feature>
<evidence type="ECO:0000256" key="2">
    <source>
        <dbReference type="ARBA" id="ARBA00023136"/>
    </source>
</evidence>
<keyword evidence="1 4" id="KW-0813">Transport</keyword>
<keyword evidence="4" id="KW-0812">Transmembrane</keyword>
<evidence type="ECO:0000313" key="10">
    <source>
        <dbReference type="Proteomes" id="UP000284689"/>
    </source>
</evidence>
<dbReference type="SUPFAM" id="SSF49464">
    <property type="entry name" value="Carboxypeptidase regulatory domain-like"/>
    <property type="match status" value="1"/>
</dbReference>
<dbReference type="Proteomes" id="UP000283512">
    <property type="component" value="Unassembled WGS sequence"/>
</dbReference>
<dbReference type="NCBIfam" id="TIGR04057">
    <property type="entry name" value="SusC_RagA_signa"/>
    <property type="match status" value="1"/>
</dbReference>
<sequence>MVKKAIFPNLKKKVNLFLIINAFFMIPCCALAETVAKWDSEKDLFTVQSNNVTVKDVLNYIEKNSKYIFIYSEGVQKTLTDKVSISVDNKKIDVILSELSKKTGLKYKIVGRQITISRPEVESPQQDTRKGVKATGNVKDDKGEPLIGASVLVKGTTNGTITGIDGDFTLANVKKGDILEISFLGYKTTTVTFQGSKVSVILHEDSETLSEVVVVGFGVQKKASVVGSVESIKPAELKIPSSSLSNAFGGRIAGVITMQQNAEPGADGASFWIRGAATFSGTTNPLIYIDGVESSTDDMNALPPEAIENFSVLKDASATALYGARGANGVILITTRSGKDMEKARINIRIENTFSQPTRTLKLADAATTMETRNAAVWARNPEATAFYTQERIDNTRNRINPYLYPDVDWVDVLFKDMSMNQTANINVMGGTSKVDYFLSATLNNDNGQLKQDKNNSFDNNLQNLRYSIQGNIGAWLTKTTKATIRLNTQIEQYTGPTTSVPDLYQFALRAPSMYFLPYYPNTINADHVLFGNSYENASEGSGYHMNPYAEMVRGRQHSAASTINASLELEQKLDFITKGLSFKALINFKNYSYTYYSRTFNPYYYRLDSADPLESGGYDFQYTSMNQGSTALTLASNGSSGDRYMNIQALLNYQRTFANKHDVGALFVYLQRDYNVNNPGDYYATLPQRNQGIAGRVTYAYDGKYLAEANFGYNGSETFQKGSRFGFFPSFAVGYMISNEEFFKPLNGIFTSLKLRASYGLVGNSDIGSGRFPYLTKVNLNGGGSYQFGKNWDNSASGTSISTYGADNVTWEIGEKYDIGVDMTLFKDLNFTIDYFRENRKNIFLQRQTISVETGITGTAPYGNLGRVKNEGLDMSFNYNHSFNKDFFISARGTFTLAKNEYVERDEPPYEYSYMSQVGQPLNNYYGYIAEGLFQSEDEIADSPTQELGTYKTQVGDIKYKDLNGDGKIDGTDKTYIGNPSVPQIIYGFGASMQYKGWDASFFFQGVAKRDIMLQGIHSFTGNTHNLMQWVVDNYWREDGANPSAEYPRLTNGSNPNTTEPSTYWLKDGSYIRLKNVELGYTWKFLRAYVAGANLLTFSKFKIWDPELNTQNGQAYPTQRTVSVGLQMTF</sequence>
<dbReference type="Pfam" id="PF13715">
    <property type="entry name" value="CarbopepD_reg_2"/>
    <property type="match status" value="1"/>
</dbReference>
<keyword evidence="3 4" id="KW-0998">Cell outer membrane</keyword>
<keyword evidence="4" id="KW-1134">Transmembrane beta strand</keyword>
<keyword evidence="5" id="KW-0732">Signal</keyword>
<protein>
    <submittedName>
        <fullName evidence="8">SusC/RagA family TonB-linked outer membrane protein</fullName>
    </submittedName>
</protein>
<evidence type="ECO:0000256" key="5">
    <source>
        <dbReference type="SAM" id="SignalP"/>
    </source>
</evidence>
<dbReference type="InterPro" id="IPR011662">
    <property type="entry name" value="Secretin/TonB_short_N"/>
</dbReference>
<dbReference type="InterPro" id="IPR039426">
    <property type="entry name" value="TonB-dep_rcpt-like"/>
</dbReference>
<proteinExistence type="inferred from homology"/>
<dbReference type="EMBL" id="QSJD01000003">
    <property type="protein sequence ID" value="RHD52330.1"/>
    <property type="molecule type" value="Genomic_DNA"/>
</dbReference>
<dbReference type="Pfam" id="PF07715">
    <property type="entry name" value="Plug"/>
    <property type="match status" value="1"/>
</dbReference>
<reference evidence="9 10" key="1">
    <citation type="submission" date="2018-08" db="EMBL/GenBank/DDBJ databases">
        <title>A genome reference for cultivated species of the human gut microbiota.</title>
        <authorList>
            <person name="Zou Y."/>
            <person name="Xue W."/>
            <person name="Luo G."/>
        </authorList>
    </citation>
    <scope>NUCLEOTIDE SEQUENCE [LARGE SCALE GENOMIC DNA]</scope>
    <source>
        <strain evidence="8 9">AM16-49B</strain>
        <strain evidence="7 10">AM31-16AC</strain>
    </source>
</reference>
<dbReference type="PROSITE" id="PS52016">
    <property type="entry name" value="TONB_DEPENDENT_REC_3"/>
    <property type="match status" value="1"/>
</dbReference>
<dbReference type="InterPro" id="IPR037066">
    <property type="entry name" value="Plug_dom_sf"/>
</dbReference>
<dbReference type="InterPro" id="IPR023996">
    <property type="entry name" value="TonB-dep_OMP_SusC/RagA"/>
</dbReference>
<dbReference type="NCBIfam" id="TIGR04056">
    <property type="entry name" value="OMP_RagA_SusC"/>
    <property type="match status" value="1"/>
</dbReference>
<dbReference type="GO" id="GO:0009279">
    <property type="term" value="C:cell outer membrane"/>
    <property type="evidence" value="ECO:0007669"/>
    <property type="project" value="UniProtKB-SubCell"/>
</dbReference>
<dbReference type="Gene3D" id="2.170.130.10">
    <property type="entry name" value="TonB-dependent receptor, plug domain"/>
    <property type="match status" value="1"/>
</dbReference>
<evidence type="ECO:0000256" key="3">
    <source>
        <dbReference type="ARBA" id="ARBA00023237"/>
    </source>
</evidence>
<evidence type="ECO:0000256" key="1">
    <source>
        <dbReference type="ARBA" id="ARBA00022448"/>
    </source>
</evidence>
<dbReference type="SUPFAM" id="SSF56935">
    <property type="entry name" value="Porins"/>
    <property type="match status" value="1"/>
</dbReference>
<evidence type="ECO:0000313" key="7">
    <source>
        <dbReference type="EMBL" id="RHD52330.1"/>
    </source>
</evidence>
<dbReference type="Proteomes" id="UP000284689">
    <property type="component" value="Unassembled WGS sequence"/>
</dbReference>
<dbReference type="RefSeq" id="WP_022043251.1">
    <property type="nucleotide sequence ID" value="NZ_CAXSUM010000012.1"/>
</dbReference>
<evidence type="ECO:0000313" key="8">
    <source>
        <dbReference type="EMBL" id="RHH89582.1"/>
    </source>
</evidence>
<name>A0A414YS22_9BACE</name>
<feature type="chain" id="PRO_5033819357" evidence="5">
    <location>
        <begin position="33"/>
        <end position="1131"/>
    </location>
</feature>
<accession>A0A414YS22</accession>
<evidence type="ECO:0000313" key="9">
    <source>
        <dbReference type="Proteomes" id="UP000283512"/>
    </source>
</evidence>
<keyword evidence="2 4" id="KW-0472">Membrane</keyword>
<gene>
    <name evidence="8" type="ORF">DW190_12155</name>
    <name evidence="7" type="ORF">DW794_02445</name>
</gene>
<comment type="subcellular location">
    <subcellularLocation>
        <location evidence="4">Cell outer membrane</location>
        <topology evidence="4">Multi-pass membrane protein</topology>
    </subcellularLocation>
</comment>
<dbReference type="AlphaFoldDB" id="A0A414YS22"/>
<dbReference type="EMBL" id="QRKD01000010">
    <property type="protein sequence ID" value="RHH89582.1"/>
    <property type="molecule type" value="Genomic_DNA"/>
</dbReference>
<dbReference type="InterPro" id="IPR008969">
    <property type="entry name" value="CarboxyPept-like_regulatory"/>
</dbReference>
<feature type="domain" description="Secretin/TonB short N-terminal" evidence="6">
    <location>
        <begin position="67"/>
        <end position="119"/>
    </location>
</feature>
<organism evidence="8 9">
    <name type="scientific">Bacteroides caccae</name>
    <dbReference type="NCBI Taxonomy" id="47678"/>
    <lineage>
        <taxon>Bacteria</taxon>
        <taxon>Pseudomonadati</taxon>
        <taxon>Bacteroidota</taxon>
        <taxon>Bacteroidia</taxon>
        <taxon>Bacteroidales</taxon>
        <taxon>Bacteroidaceae</taxon>
        <taxon>Bacteroides</taxon>
    </lineage>
</organism>
<dbReference type="InterPro" id="IPR012910">
    <property type="entry name" value="Plug_dom"/>
</dbReference>
<evidence type="ECO:0000259" key="6">
    <source>
        <dbReference type="SMART" id="SM00965"/>
    </source>
</evidence>
<dbReference type="FunFam" id="2.170.130.10:FF:000003">
    <property type="entry name" value="SusC/RagA family TonB-linked outer membrane protein"/>
    <property type="match status" value="1"/>
</dbReference>
<evidence type="ECO:0000256" key="4">
    <source>
        <dbReference type="PROSITE-ProRule" id="PRU01360"/>
    </source>
</evidence>
<dbReference type="InterPro" id="IPR023997">
    <property type="entry name" value="TonB-dep_OMP_SusC/RagA_CS"/>
</dbReference>
<comment type="similarity">
    <text evidence="4">Belongs to the TonB-dependent receptor family.</text>
</comment>
<dbReference type="Gene3D" id="2.60.40.1120">
    <property type="entry name" value="Carboxypeptidase-like, regulatory domain"/>
    <property type="match status" value="1"/>
</dbReference>
<comment type="caution">
    <text evidence="8">The sequence shown here is derived from an EMBL/GenBank/DDBJ whole genome shotgun (WGS) entry which is preliminary data.</text>
</comment>